<dbReference type="PANTHER" id="PTHR33154:SF33">
    <property type="entry name" value="TRANSCRIPTIONAL REPRESSOR SDPR"/>
    <property type="match status" value="1"/>
</dbReference>
<dbReference type="RefSeq" id="WP_258389831.1">
    <property type="nucleotide sequence ID" value="NZ_CP091430.1"/>
</dbReference>
<dbReference type="InterPro" id="IPR011991">
    <property type="entry name" value="ArsR-like_HTH"/>
</dbReference>
<dbReference type="Proteomes" id="UP001057877">
    <property type="component" value="Chromosome"/>
</dbReference>
<dbReference type="InterPro" id="IPR036388">
    <property type="entry name" value="WH-like_DNA-bd_sf"/>
</dbReference>
<proteinExistence type="predicted"/>
<keyword evidence="2" id="KW-0238">DNA-binding</keyword>
<dbReference type="InterPro" id="IPR051081">
    <property type="entry name" value="HTH_MetalResp_TranReg"/>
</dbReference>
<dbReference type="Gene3D" id="1.10.10.10">
    <property type="entry name" value="Winged helix-like DNA-binding domain superfamily/Winged helix DNA-binding domain"/>
    <property type="match status" value="1"/>
</dbReference>
<dbReference type="InterPro" id="IPR036390">
    <property type="entry name" value="WH_DNA-bd_sf"/>
</dbReference>
<dbReference type="SUPFAM" id="SSF46785">
    <property type="entry name" value="Winged helix' DNA-binding domain"/>
    <property type="match status" value="1"/>
</dbReference>
<keyword evidence="6" id="KW-1185">Reference proteome</keyword>
<feature type="domain" description="HTH arsR-type" evidence="4">
    <location>
        <begin position="1"/>
        <end position="92"/>
    </location>
</feature>
<evidence type="ECO:0000313" key="6">
    <source>
        <dbReference type="Proteomes" id="UP001057877"/>
    </source>
</evidence>
<dbReference type="InterPro" id="IPR001845">
    <property type="entry name" value="HTH_ArsR_DNA-bd_dom"/>
</dbReference>
<keyword evidence="3" id="KW-0804">Transcription</keyword>
<evidence type="ECO:0000259" key="4">
    <source>
        <dbReference type="PROSITE" id="PS50987"/>
    </source>
</evidence>
<dbReference type="EMBL" id="CP091430">
    <property type="protein sequence ID" value="UVI33777.1"/>
    <property type="molecule type" value="Genomic_DNA"/>
</dbReference>
<dbReference type="NCBIfam" id="NF033788">
    <property type="entry name" value="HTH_metalloreg"/>
    <property type="match status" value="1"/>
</dbReference>
<dbReference type="SMART" id="SM00418">
    <property type="entry name" value="HTH_ARSR"/>
    <property type="match status" value="1"/>
</dbReference>
<organism evidence="5 6">
    <name type="scientific">Paenibacillus spongiae</name>
    <dbReference type="NCBI Taxonomy" id="2909671"/>
    <lineage>
        <taxon>Bacteria</taxon>
        <taxon>Bacillati</taxon>
        <taxon>Bacillota</taxon>
        <taxon>Bacilli</taxon>
        <taxon>Bacillales</taxon>
        <taxon>Paenibacillaceae</taxon>
        <taxon>Paenibacillus</taxon>
    </lineage>
</organism>
<evidence type="ECO:0000256" key="1">
    <source>
        <dbReference type="ARBA" id="ARBA00023015"/>
    </source>
</evidence>
<keyword evidence="1" id="KW-0805">Transcription regulation</keyword>
<sequence length="92" mass="10508">MNGDKDAIFKALGDSTRRLILDELSERNEMTLYELTVRLIMKHDLSISRQAIAKHIAALENAGLVKSEKKGKFRVVIFNNEPLKNLLKGWIE</sequence>
<dbReference type="CDD" id="cd00090">
    <property type="entry name" value="HTH_ARSR"/>
    <property type="match status" value="1"/>
</dbReference>
<gene>
    <name evidence="5" type="ORF">L1F29_28110</name>
</gene>
<evidence type="ECO:0000313" key="5">
    <source>
        <dbReference type="EMBL" id="UVI33777.1"/>
    </source>
</evidence>
<protein>
    <submittedName>
        <fullName evidence="5">Metalloregulator ArsR/SmtB family transcription factor</fullName>
    </submittedName>
</protein>
<reference evidence="5" key="1">
    <citation type="submission" date="2022-01" db="EMBL/GenBank/DDBJ databases">
        <title>Paenibacillus spongiae sp. nov., isolated from marine sponge.</title>
        <authorList>
            <person name="Li Z."/>
            <person name="Zhang M."/>
        </authorList>
    </citation>
    <scope>NUCLEOTIDE SEQUENCE</scope>
    <source>
        <strain evidence="5">PHS-Z3</strain>
    </source>
</reference>
<evidence type="ECO:0000256" key="3">
    <source>
        <dbReference type="ARBA" id="ARBA00023163"/>
    </source>
</evidence>
<dbReference type="Pfam" id="PF12840">
    <property type="entry name" value="HTH_20"/>
    <property type="match status" value="1"/>
</dbReference>
<dbReference type="PANTHER" id="PTHR33154">
    <property type="entry name" value="TRANSCRIPTIONAL REGULATOR, ARSR FAMILY"/>
    <property type="match status" value="1"/>
</dbReference>
<name>A0ABY5SM63_9BACL</name>
<accession>A0ABY5SM63</accession>
<evidence type="ECO:0000256" key="2">
    <source>
        <dbReference type="ARBA" id="ARBA00023125"/>
    </source>
</evidence>
<dbReference type="PROSITE" id="PS50987">
    <property type="entry name" value="HTH_ARSR_2"/>
    <property type="match status" value="1"/>
</dbReference>